<sequence length="84" mass="9603">MTRDEVLTFTANVLKEPAPRPKASLAEIQTYRDLKDTALTAIRKMLLETKEQNFCSRCGKRTIDMTTIHTCTPPRDLNQGLKHE</sequence>
<dbReference type="EMBL" id="LR796857">
    <property type="protein sequence ID" value="CAB4169742.1"/>
    <property type="molecule type" value="Genomic_DNA"/>
</dbReference>
<name>A0A6J5PF25_9CAUD</name>
<proteinExistence type="predicted"/>
<accession>A0A6J5PF25</accession>
<protein>
    <submittedName>
        <fullName evidence="1">Uncharacterized protein</fullName>
    </submittedName>
</protein>
<organism evidence="1">
    <name type="scientific">uncultured Caudovirales phage</name>
    <dbReference type="NCBI Taxonomy" id="2100421"/>
    <lineage>
        <taxon>Viruses</taxon>
        <taxon>Duplodnaviria</taxon>
        <taxon>Heunggongvirae</taxon>
        <taxon>Uroviricota</taxon>
        <taxon>Caudoviricetes</taxon>
        <taxon>Peduoviridae</taxon>
        <taxon>Maltschvirus</taxon>
        <taxon>Maltschvirus maltsch</taxon>
    </lineage>
</organism>
<evidence type="ECO:0000313" key="1">
    <source>
        <dbReference type="EMBL" id="CAB4169742.1"/>
    </source>
</evidence>
<gene>
    <name evidence="1" type="ORF">UFOVP907_5</name>
</gene>
<reference evidence="1" key="1">
    <citation type="submission" date="2020-05" db="EMBL/GenBank/DDBJ databases">
        <authorList>
            <person name="Chiriac C."/>
            <person name="Salcher M."/>
            <person name="Ghai R."/>
            <person name="Kavagutti S V."/>
        </authorList>
    </citation>
    <scope>NUCLEOTIDE SEQUENCE</scope>
</reference>